<evidence type="ECO:0000256" key="1">
    <source>
        <dbReference type="SAM" id="MobiDB-lite"/>
    </source>
</evidence>
<feature type="region of interest" description="Disordered" evidence="1">
    <location>
        <begin position="1"/>
        <end position="82"/>
    </location>
</feature>
<proteinExistence type="predicted"/>
<reference evidence="2" key="1">
    <citation type="submission" date="2024-05" db="EMBL/GenBank/DDBJ databases">
        <title>Whole genome shotgun sequence of Streptomyces hygroscopicus NBRC 113678.</title>
        <authorList>
            <person name="Komaki H."/>
            <person name="Tamura T."/>
        </authorList>
    </citation>
    <scope>NUCLEOTIDE SEQUENCE</scope>
    <source>
        <strain evidence="2">N11-34</strain>
    </source>
</reference>
<accession>A0ABQ3TTZ6</accession>
<protein>
    <submittedName>
        <fullName evidence="2">Uncharacterized protein</fullName>
    </submittedName>
</protein>
<organism evidence="2 3">
    <name type="scientific">Streptomyces hygroscopicus</name>
    <dbReference type="NCBI Taxonomy" id="1912"/>
    <lineage>
        <taxon>Bacteria</taxon>
        <taxon>Bacillati</taxon>
        <taxon>Actinomycetota</taxon>
        <taxon>Actinomycetes</taxon>
        <taxon>Kitasatosporales</taxon>
        <taxon>Streptomycetaceae</taxon>
        <taxon>Streptomyces</taxon>
        <taxon>Streptomyces violaceusniger group</taxon>
    </lineage>
</organism>
<evidence type="ECO:0000313" key="2">
    <source>
        <dbReference type="EMBL" id="GHJ26743.1"/>
    </source>
</evidence>
<dbReference type="Proteomes" id="UP001054854">
    <property type="component" value="Unassembled WGS sequence"/>
</dbReference>
<evidence type="ECO:0000313" key="3">
    <source>
        <dbReference type="Proteomes" id="UP001054854"/>
    </source>
</evidence>
<sequence length="82" mass="9100">MSVHPCAGHGAGYEGDPRHRVRRYRRQAEGDERGQRHKRSSAPYGVQDSGGDPRQQDKRHLPHTPSIACDGRVHNAESAHPA</sequence>
<dbReference type="EMBL" id="BNEK01000002">
    <property type="protein sequence ID" value="GHJ26743.1"/>
    <property type="molecule type" value="Genomic_DNA"/>
</dbReference>
<feature type="compositionally biased region" description="Basic and acidic residues" evidence="1">
    <location>
        <begin position="71"/>
        <end position="82"/>
    </location>
</feature>
<comment type="caution">
    <text evidence="2">The sequence shown here is derived from an EMBL/GenBank/DDBJ whole genome shotgun (WGS) entry which is preliminary data.</text>
</comment>
<name>A0ABQ3TTZ6_STRHY</name>
<keyword evidence="3" id="KW-1185">Reference proteome</keyword>
<gene>
    <name evidence="2" type="ORF">TPA0910_11760</name>
</gene>